<dbReference type="InterPro" id="IPR052897">
    <property type="entry name" value="Sec-Metab_Biosynth_Hydrolase"/>
</dbReference>
<dbReference type="AlphaFoldDB" id="A0A4V1NQ04"/>
<dbReference type="SUPFAM" id="SSF53474">
    <property type="entry name" value="alpha/beta-Hydrolases"/>
    <property type="match status" value="1"/>
</dbReference>
<sequence>MVVTDIVVVHGLWADGSSWSEVIPLLHAAGHRVHAVQLPLTSVEEDVAYTRQVVDRLPGPVVLAGWSYGGAVITNAAQGAPNVSALVYIAAFAPQQGERGNDILARFPSAVGEAVQQDEQGRLWIDPDRYRQVFAADLPSARAAVLASVQKPAAPACFATPSGEPAWLTIPSWYLVAENDKALLPAAQEWMAERMGASVTSVPASHAVLLSQPERVADVIASAATAGC</sequence>
<gene>
    <name evidence="2" type="ORF">EST54_14660</name>
</gene>
<dbReference type="EMBL" id="SDIF01000034">
    <property type="protein sequence ID" value="RXS66630.1"/>
    <property type="molecule type" value="Genomic_DNA"/>
</dbReference>
<evidence type="ECO:0000313" key="2">
    <source>
        <dbReference type="EMBL" id="RXS66630.1"/>
    </source>
</evidence>
<proteinExistence type="predicted"/>
<comment type="caution">
    <text evidence="2">The sequence shown here is derived from an EMBL/GenBank/DDBJ whole genome shotgun (WGS) entry which is preliminary data.</text>
</comment>
<keyword evidence="3" id="KW-1185">Reference proteome</keyword>
<dbReference type="Pfam" id="PF12697">
    <property type="entry name" value="Abhydrolase_6"/>
    <property type="match status" value="1"/>
</dbReference>
<dbReference type="PANTHER" id="PTHR37017:SF11">
    <property type="entry name" value="ESTERASE_LIPASE_THIOESTERASE DOMAIN-CONTAINING PROTEIN"/>
    <property type="match status" value="1"/>
</dbReference>
<dbReference type="InterPro" id="IPR000073">
    <property type="entry name" value="AB_hydrolase_1"/>
</dbReference>
<reference evidence="2 3" key="1">
    <citation type="submission" date="2019-01" db="EMBL/GenBank/DDBJ databases">
        <title>Draft genome sequences of the type strain Streptomyces sioyaensis DSM 40032 and its novel strain, TM32, a thermotolerant antibiotics-producing actinobacterium.</title>
        <authorList>
            <person name="Nakaew N."/>
            <person name="Lumyong S."/>
            <person name="Sloan W.T."/>
            <person name="Sungthong R."/>
        </authorList>
    </citation>
    <scope>NUCLEOTIDE SEQUENCE [LARGE SCALE GENOMIC DNA]</scope>
    <source>
        <strain evidence="2 3">DSM 40032</strain>
    </source>
</reference>
<dbReference type="GO" id="GO:0016787">
    <property type="term" value="F:hydrolase activity"/>
    <property type="evidence" value="ECO:0007669"/>
    <property type="project" value="UniProtKB-KW"/>
</dbReference>
<accession>A0A4V1NQ04</accession>
<evidence type="ECO:0000259" key="1">
    <source>
        <dbReference type="Pfam" id="PF12697"/>
    </source>
</evidence>
<dbReference type="PANTHER" id="PTHR37017">
    <property type="entry name" value="AB HYDROLASE-1 DOMAIN-CONTAINING PROTEIN-RELATED"/>
    <property type="match status" value="1"/>
</dbReference>
<keyword evidence="2" id="KW-0378">Hydrolase</keyword>
<dbReference type="Proteomes" id="UP000289482">
    <property type="component" value="Unassembled WGS sequence"/>
</dbReference>
<dbReference type="Gene3D" id="3.40.50.1820">
    <property type="entry name" value="alpha/beta hydrolase"/>
    <property type="match status" value="1"/>
</dbReference>
<name>A0A4V1NQ04_9ACTN</name>
<dbReference type="InterPro" id="IPR029058">
    <property type="entry name" value="AB_hydrolase_fold"/>
</dbReference>
<organism evidence="2 3">
    <name type="scientific">Streptomyces sioyaensis</name>
    <dbReference type="NCBI Taxonomy" id="67364"/>
    <lineage>
        <taxon>Bacteria</taxon>
        <taxon>Bacillati</taxon>
        <taxon>Actinomycetota</taxon>
        <taxon>Actinomycetes</taxon>
        <taxon>Kitasatosporales</taxon>
        <taxon>Streptomycetaceae</taxon>
        <taxon>Streptomyces</taxon>
    </lineage>
</organism>
<protein>
    <submittedName>
        <fullName evidence="2">Alpha/beta hydrolase</fullName>
    </submittedName>
</protein>
<feature type="domain" description="AB hydrolase-1" evidence="1">
    <location>
        <begin position="6"/>
        <end position="219"/>
    </location>
</feature>
<evidence type="ECO:0000313" key="3">
    <source>
        <dbReference type="Proteomes" id="UP000289482"/>
    </source>
</evidence>